<evidence type="ECO:0000259" key="9">
    <source>
        <dbReference type="Pfam" id="PF01636"/>
    </source>
</evidence>
<reference evidence="10 11" key="1">
    <citation type="submission" date="2018-12" db="EMBL/GenBank/DDBJ databases">
        <title>Complete genome sequencing of Tabrizicola sp. K13M18.</title>
        <authorList>
            <person name="Bae J.-W."/>
        </authorList>
    </citation>
    <scope>NUCLEOTIDE SEQUENCE [LARGE SCALE GENOMIC DNA]</scope>
    <source>
        <strain evidence="10 11">K13M18</strain>
    </source>
</reference>
<proteinExistence type="predicted"/>
<dbReference type="KEGG" id="taw:EI545_03620"/>
<comment type="subcellular location">
    <subcellularLocation>
        <location evidence="1">Cytoplasm</location>
    </subcellularLocation>
</comment>
<feature type="domain" description="Aminoglycoside phosphotransferase" evidence="9">
    <location>
        <begin position="64"/>
        <end position="285"/>
    </location>
</feature>
<evidence type="ECO:0000313" key="11">
    <source>
        <dbReference type="Proteomes" id="UP000282002"/>
    </source>
</evidence>
<dbReference type="InterPro" id="IPR002575">
    <property type="entry name" value="Aminoglycoside_PTrfase"/>
</dbReference>
<keyword evidence="3 10" id="KW-0808">Transferase</keyword>
<dbReference type="Pfam" id="PF01636">
    <property type="entry name" value="APH"/>
    <property type="match status" value="1"/>
</dbReference>
<dbReference type="SUPFAM" id="SSF56112">
    <property type="entry name" value="Protein kinase-like (PK-like)"/>
    <property type="match status" value="1"/>
</dbReference>
<dbReference type="GO" id="GO:0008483">
    <property type="term" value="F:transaminase activity"/>
    <property type="evidence" value="ECO:0007669"/>
    <property type="project" value="UniProtKB-KW"/>
</dbReference>
<evidence type="ECO:0000256" key="1">
    <source>
        <dbReference type="ARBA" id="ARBA00004496"/>
    </source>
</evidence>
<dbReference type="GO" id="GO:0047992">
    <property type="term" value="F:hydroxylysine kinase activity"/>
    <property type="evidence" value="ECO:0007669"/>
    <property type="project" value="UniProtKB-EC"/>
</dbReference>
<protein>
    <recommendedName>
        <fullName evidence="8">Hydroxylysine kinase</fullName>
        <ecNumber evidence="7">2.7.1.81</ecNumber>
    </recommendedName>
</protein>
<dbReference type="GO" id="GO:0005737">
    <property type="term" value="C:cytoplasm"/>
    <property type="evidence" value="ECO:0007669"/>
    <property type="project" value="UniProtKB-SubCell"/>
</dbReference>
<evidence type="ECO:0000256" key="4">
    <source>
        <dbReference type="ARBA" id="ARBA00022777"/>
    </source>
</evidence>
<evidence type="ECO:0000313" key="10">
    <source>
        <dbReference type="EMBL" id="AZL58006.1"/>
    </source>
</evidence>
<keyword evidence="11" id="KW-1185">Reference proteome</keyword>
<keyword evidence="10" id="KW-0032">Aminotransferase</keyword>
<dbReference type="EMBL" id="CP034328">
    <property type="protein sequence ID" value="AZL58006.1"/>
    <property type="molecule type" value="Genomic_DNA"/>
</dbReference>
<evidence type="ECO:0000256" key="2">
    <source>
        <dbReference type="ARBA" id="ARBA00022490"/>
    </source>
</evidence>
<dbReference type="InterPro" id="IPR050249">
    <property type="entry name" value="Pseudomonas-type_ThrB"/>
</dbReference>
<comment type="catalytic activity">
    <reaction evidence="5">
        <text>(5R)-5-hydroxy-L-lysine + GTP = (5R)-5-phosphooxy-L-lysine + GDP + H(+)</text>
        <dbReference type="Rhea" id="RHEA:19049"/>
        <dbReference type="ChEBI" id="CHEBI:15378"/>
        <dbReference type="ChEBI" id="CHEBI:37565"/>
        <dbReference type="ChEBI" id="CHEBI:57882"/>
        <dbReference type="ChEBI" id="CHEBI:58189"/>
        <dbReference type="ChEBI" id="CHEBI:58357"/>
        <dbReference type="EC" id="2.7.1.81"/>
    </reaction>
</comment>
<keyword evidence="2" id="KW-0963">Cytoplasm</keyword>
<name>A0A3S8U327_9RHOB</name>
<evidence type="ECO:0000256" key="8">
    <source>
        <dbReference type="ARBA" id="ARBA00040505"/>
    </source>
</evidence>
<dbReference type="Gene3D" id="3.90.1200.10">
    <property type="match status" value="1"/>
</dbReference>
<comment type="function">
    <text evidence="6">Catalyzes the GTP-dependent phosphorylation of 5-hydroxy-L-lysine.</text>
</comment>
<evidence type="ECO:0000256" key="7">
    <source>
        <dbReference type="ARBA" id="ARBA00038873"/>
    </source>
</evidence>
<dbReference type="PANTHER" id="PTHR21064">
    <property type="entry name" value="AMINOGLYCOSIDE PHOSPHOTRANSFERASE DOMAIN-CONTAINING PROTEIN-RELATED"/>
    <property type="match status" value="1"/>
</dbReference>
<organism evidence="10 11">
    <name type="scientific">Tabrizicola piscis</name>
    <dbReference type="NCBI Taxonomy" id="2494374"/>
    <lineage>
        <taxon>Bacteria</taxon>
        <taxon>Pseudomonadati</taxon>
        <taxon>Pseudomonadota</taxon>
        <taxon>Alphaproteobacteria</taxon>
        <taxon>Rhodobacterales</taxon>
        <taxon>Paracoccaceae</taxon>
        <taxon>Tabrizicola</taxon>
    </lineage>
</organism>
<evidence type="ECO:0000256" key="3">
    <source>
        <dbReference type="ARBA" id="ARBA00022679"/>
    </source>
</evidence>
<dbReference type="OrthoDB" id="156345at2"/>
<gene>
    <name evidence="10" type="ORF">EI545_03620</name>
</gene>
<evidence type="ECO:0000256" key="6">
    <source>
        <dbReference type="ARBA" id="ARBA00037368"/>
    </source>
</evidence>
<keyword evidence="4" id="KW-0418">Kinase</keyword>
<evidence type="ECO:0000256" key="5">
    <source>
        <dbReference type="ARBA" id="ARBA00036820"/>
    </source>
</evidence>
<sequence>MPSSPMPTDPEPTDADATDIDVVGHLLSLPPPKMDTATLARLVTAHWNLTGTLTLLTSERDLNHRLDTGSASYTVKLSNPAEPPALTDFQTQALLHSAAADAGLPTPRVVPTVDGRPILPLPDGALRLLTWCPGTPIAHLPRTPLLARAIGAALARLTTALAAFDHPAADHVLLWDIRQFPRLAPLLPALPADLQPMGKAFLHRFTAETAPALTSLPKQVVHADFNPHNLLADPAQPDTLTGILDFGDMVRSHRICDLATACSYQIDPDDPLALLSPLLAAYHANLPLTEDEIALLPDLITARMLTTLTISAWRAARYPDNAAYILRNAPSARAGLTAAASLTPAHIQAACERPSP</sequence>
<dbReference type="AlphaFoldDB" id="A0A3S8U327"/>
<dbReference type="Proteomes" id="UP000282002">
    <property type="component" value="Chromosome"/>
</dbReference>
<dbReference type="PANTHER" id="PTHR21064:SF1">
    <property type="entry name" value="HYDROXYLYSINE KINASE"/>
    <property type="match status" value="1"/>
</dbReference>
<dbReference type="EC" id="2.7.1.81" evidence="7"/>
<dbReference type="InterPro" id="IPR011009">
    <property type="entry name" value="Kinase-like_dom_sf"/>
</dbReference>
<accession>A0A3S8U327</accession>